<dbReference type="EMBL" id="JAEFCI010002645">
    <property type="protein sequence ID" value="KAG5462089.1"/>
    <property type="molecule type" value="Genomic_DNA"/>
</dbReference>
<protein>
    <submittedName>
        <fullName evidence="1">Uncharacterized protein</fullName>
    </submittedName>
</protein>
<organism evidence="1 2">
    <name type="scientific">Olpidium bornovanus</name>
    <dbReference type="NCBI Taxonomy" id="278681"/>
    <lineage>
        <taxon>Eukaryota</taxon>
        <taxon>Fungi</taxon>
        <taxon>Fungi incertae sedis</taxon>
        <taxon>Olpidiomycota</taxon>
        <taxon>Olpidiomycotina</taxon>
        <taxon>Olpidiomycetes</taxon>
        <taxon>Olpidiales</taxon>
        <taxon>Olpidiaceae</taxon>
        <taxon>Olpidium</taxon>
    </lineage>
</organism>
<dbReference type="AlphaFoldDB" id="A0A8H7ZZ36"/>
<comment type="caution">
    <text evidence="1">The sequence shown here is derived from an EMBL/GenBank/DDBJ whole genome shotgun (WGS) entry which is preliminary data.</text>
</comment>
<evidence type="ECO:0000313" key="2">
    <source>
        <dbReference type="Proteomes" id="UP000673691"/>
    </source>
</evidence>
<keyword evidence="2" id="KW-1185">Reference proteome</keyword>
<dbReference type="Proteomes" id="UP000673691">
    <property type="component" value="Unassembled WGS sequence"/>
</dbReference>
<proteinExistence type="predicted"/>
<accession>A0A8H7ZZ36</accession>
<sequence length="142" mass="15839">MRERTLWPFILRSWPAKAPAAPKLLLRASSSRTQRRANATRRARSRRNLLPATRSIMQISRLASPCGAQSLPIEGGLYPRHRQTREKKRFVSQTKQKECTFRTRKAAARPAVSTAANGRVATSAAADARGHRHGARTAAFCH</sequence>
<gene>
    <name evidence="1" type="ORF">BJ554DRAFT_5618</name>
</gene>
<evidence type="ECO:0000313" key="1">
    <source>
        <dbReference type="EMBL" id="KAG5462089.1"/>
    </source>
</evidence>
<reference evidence="1 2" key="1">
    <citation type="journal article" name="Sci. Rep.">
        <title>Genome-scale phylogenetic analyses confirm Olpidium as the closest living zoosporic fungus to the non-flagellated, terrestrial fungi.</title>
        <authorList>
            <person name="Chang Y."/>
            <person name="Rochon D."/>
            <person name="Sekimoto S."/>
            <person name="Wang Y."/>
            <person name="Chovatia M."/>
            <person name="Sandor L."/>
            <person name="Salamov A."/>
            <person name="Grigoriev I.V."/>
            <person name="Stajich J.E."/>
            <person name="Spatafora J.W."/>
        </authorList>
    </citation>
    <scope>NUCLEOTIDE SEQUENCE [LARGE SCALE GENOMIC DNA]</scope>
    <source>
        <strain evidence="1">S191</strain>
    </source>
</reference>
<name>A0A8H7ZZ36_9FUNG</name>